<dbReference type="Gene3D" id="1.10.3210.10">
    <property type="entry name" value="Hypothetical protein af1432"/>
    <property type="match status" value="1"/>
</dbReference>
<feature type="domain" description="Response regulatory" evidence="2">
    <location>
        <begin position="14"/>
        <end position="128"/>
    </location>
</feature>
<dbReference type="PROSITE" id="PS50110">
    <property type="entry name" value="RESPONSE_REGULATORY"/>
    <property type="match status" value="1"/>
</dbReference>
<evidence type="ECO:0000313" key="4">
    <source>
        <dbReference type="EMBL" id="NNF07574.1"/>
    </source>
</evidence>
<dbReference type="Proteomes" id="UP000547674">
    <property type="component" value="Unassembled WGS sequence"/>
</dbReference>
<dbReference type="PANTHER" id="PTHR45228:SF4">
    <property type="entry name" value="LIPOPROTEIN"/>
    <property type="match status" value="1"/>
</dbReference>
<dbReference type="GO" id="GO:0000160">
    <property type="term" value="P:phosphorelay signal transduction system"/>
    <property type="evidence" value="ECO:0007669"/>
    <property type="project" value="InterPro"/>
</dbReference>
<dbReference type="InterPro" id="IPR003607">
    <property type="entry name" value="HD/PDEase_dom"/>
</dbReference>
<organism evidence="4 5">
    <name type="scientific">Eiseniibacteriota bacterium</name>
    <dbReference type="NCBI Taxonomy" id="2212470"/>
    <lineage>
        <taxon>Bacteria</taxon>
        <taxon>Candidatus Eiseniibacteriota</taxon>
    </lineage>
</organism>
<feature type="modified residue" description="4-aspartylphosphate" evidence="1">
    <location>
        <position position="63"/>
    </location>
</feature>
<feature type="domain" description="HD-GYP" evidence="3">
    <location>
        <begin position="331"/>
        <end position="520"/>
    </location>
</feature>
<protein>
    <submittedName>
        <fullName evidence="4">HD domain-containing protein</fullName>
    </submittedName>
</protein>
<dbReference type="SUPFAM" id="SSF52172">
    <property type="entry name" value="CheY-like"/>
    <property type="match status" value="1"/>
</dbReference>
<reference evidence="4 5" key="1">
    <citation type="submission" date="2020-03" db="EMBL/GenBank/DDBJ databases">
        <title>Metabolic flexibility allows generalist bacteria to become dominant in a frequently disturbed ecosystem.</title>
        <authorList>
            <person name="Chen Y.-J."/>
            <person name="Leung P.M."/>
            <person name="Bay S.K."/>
            <person name="Hugenholtz P."/>
            <person name="Kessler A.J."/>
            <person name="Shelley G."/>
            <person name="Waite D.W."/>
            <person name="Cook P.L."/>
            <person name="Greening C."/>
        </authorList>
    </citation>
    <scope>NUCLEOTIDE SEQUENCE [LARGE SCALE GENOMIC DNA]</scope>
    <source>
        <strain evidence="4">SS_bin_28</strain>
    </source>
</reference>
<dbReference type="AlphaFoldDB" id="A0A7Y2E988"/>
<gene>
    <name evidence="4" type="ORF">HKN21_12500</name>
</gene>
<dbReference type="EMBL" id="JABDJR010000500">
    <property type="protein sequence ID" value="NNF07574.1"/>
    <property type="molecule type" value="Genomic_DNA"/>
</dbReference>
<dbReference type="InterPro" id="IPR001789">
    <property type="entry name" value="Sig_transdc_resp-reg_receiver"/>
</dbReference>
<dbReference type="InterPro" id="IPR037522">
    <property type="entry name" value="HD_GYP_dom"/>
</dbReference>
<evidence type="ECO:0000259" key="3">
    <source>
        <dbReference type="PROSITE" id="PS51832"/>
    </source>
</evidence>
<evidence type="ECO:0000259" key="2">
    <source>
        <dbReference type="PROSITE" id="PS50110"/>
    </source>
</evidence>
<dbReference type="Pfam" id="PF00072">
    <property type="entry name" value="Response_reg"/>
    <property type="match status" value="1"/>
</dbReference>
<evidence type="ECO:0000256" key="1">
    <source>
        <dbReference type="PROSITE-ProRule" id="PRU00169"/>
    </source>
</evidence>
<dbReference type="SMART" id="SM00471">
    <property type="entry name" value="HDc"/>
    <property type="match status" value="1"/>
</dbReference>
<name>A0A7Y2E988_UNCEI</name>
<dbReference type="PROSITE" id="PS51832">
    <property type="entry name" value="HD_GYP"/>
    <property type="match status" value="1"/>
</dbReference>
<dbReference type="InterPro" id="IPR052020">
    <property type="entry name" value="Cyclic_di-GMP/3'3'-cGAMP_PDE"/>
</dbReference>
<proteinExistence type="predicted"/>
<dbReference type="InterPro" id="IPR011006">
    <property type="entry name" value="CheY-like_superfamily"/>
</dbReference>
<dbReference type="Pfam" id="PF13487">
    <property type="entry name" value="HD_5"/>
    <property type="match status" value="1"/>
</dbReference>
<dbReference type="Gene3D" id="3.40.50.2300">
    <property type="match status" value="1"/>
</dbReference>
<dbReference type="PANTHER" id="PTHR45228">
    <property type="entry name" value="CYCLIC DI-GMP PHOSPHODIESTERASE TM_0186-RELATED"/>
    <property type="match status" value="1"/>
</dbReference>
<dbReference type="SUPFAM" id="SSF109604">
    <property type="entry name" value="HD-domain/PDEase-like"/>
    <property type="match status" value="1"/>
</dbReference>
<accession>A0A7Y2E988</accession>
<keyword evidence="1" id="KW-0597">Phosphoprotein</keyword>
<sequence length="520" mass="56669">MSSPKGSSETKSLRVLVVAADAAWSNGLVSALARVGFDSRLVMAVESVTLATVHHRPAAIVIDSEFVQIKGYKLMESLRTIVPDTPIIVSVPSEQTQERLKAMLMGADDALIRPITDQESVLRIRRAMEQRSGIKRLSSENKKTKAQASGIKEELSGLRGQLLRNMAMLQRGVDFHQRLEPGLGLQPLLKSSLRNLSQQIGIHRMAFLGKAHADASWFTALASWGLPTSLEEGLRAQARGEFASLLESTAAPAILDRLGSVPGLRLELGIFSTCGFTAIIPVLNQGRLVGMVLLGESRSGGAPDKDTLALAHFLMTAFVPAINAQQLREKEAHMSTQALGVLVSALEARDPYLRGHSLRVAQIAEDLGKRHGFSGYELSMLNVAAIIHDVGRFEVDAELWSKPEPLSESDWKLIERHPIHGERLAAEADWPPQVLEAIRSHHERWDGSGYPNGLKGEEIPIGARILAIADTFEALTSARPQREALSPAEAMEVIRAEAGTKFDPALIFTFAWDENALLVS</sequence>
<evidence type="ECO:0000313" key="5">
    <source>
        <dbReference type="Proteomes" id="UP000547674"/>
    </source>
</evidence>
<comment type="caution">
    <text evidence="4">The sequence shown here is derived from an EMBL/GenBank/DDBJ whole genome shotgun (WGS) entry which is preliminary data.</text>
</comment>
<dbReference type="CDD" id="cd00077">
    <property type="entry name" value="HDc"/>
    <property type="match status" value="1"/>
</dbReference>